<dbReference type="InterPro" id="IPR023214">
    <property type="entry name" value="HAD_sf"/>
</dbReference>
<proteinExistence type="predicted"/>
<dbReference type="AlphaFoldDB" id="A0A6C2U2R1"/>
<dbReference type="Gene3D" id="1.10.150.240">
    <property type="entry name" value="Putative phosphatase, domain 2"/>
    <property type="match status" value="1"/>
</dbReference>
<dbReference type="SUPFAM" id="SSF56784">
    <property type="entry name" value="HAD-like"/>
    <property type="match status" value="1"/>
</dbReference>
<protein>
    <submittedName>
        <fullName evidence="1">Beta-phosphoglucomutase</fullName>
    </submittedName>
</protein>
<reference evidence="1 2" key="1">
    <citation type="submission" date="2019-04" db="EMBL/GenBank/DDBJ databases">
        <authorList>
            <person name="Van Vliet M D."/>
        </authorList>
    </citation>
    <scope>NUCLEOTIDE SEQUENCE [LARGE SCALE GENOMIC DNA]</scope>
    <source>
        <strain evidence="1 2">F1</strain>
    </source>
</reference>
<dbReference type="Proteomes" id="UP000366872">
    <property type="component" value="Unassembled WGS sequence"/>
</dbReference>
<sequence>MMKFDELIDLEQTCDGLFKTGKQGVIEVKTTADRKVEFLTFENGKQLSLVKSAMGYPAYYPVLDVKIEKPLKAVLMDLDGTTVHSEHFWIWIIQKTVASLLDDPKFELEDCDEPHVSGHSVSEHLQYCVNKYCADKTVEEARSWYFKHTNYEMNEIMEGRGRPEAFTPSPGIKEFLYELKDLGVKIGLVTSGLYEKAWPEILDAFKTLDMGDPNEFYDAIITAGHAIRKGEPGTLGELSPKPHPWLYAETARVGLGIPFEDRHSVVGIEDSGAGVVSILTAGFAPIGIGGGNIIDSGTKSLCTHYEENFEQILKRLK</sequence>
<dbReference type="Gene3D" id="3.40.50.1000">
    <property type="entry name" value="HAD superfamily/HAD-like"/>
    <property type="match status" value="1"/>
</dbReference>
<accession>A0A6C2U2R1</accession>
<organism evidence="1 2">
    <name type="scientific">Pontiella desulfatans</name>
    <dbReference type="NCBI Taxonomy" id="2750659"/>
    <lineage>
        <taxon>Bacteria</taxon>
        <taxon>Pseudomonadati</taxon>
        <taxon>Kiritimatiellota</taxon>
        <taxon>Kiritimatiellia</taxon>
        <taxon>Kiritimatiellales</taxon>
        <taxon>Pontiellaceae</taxon>
        <taxon>Pontiella</taxon>
    </lineage>
</organism>
<dbReference type="SFLD" id="SFLDG01129">
    <property type="entry name" value="C1.5:_HAD__Beta-PGM__Phosphata"/>
    <property type="match status" value="1"/>
</dbReference>
<dbReference type="CDD" id="cd07505">
    <property type="entry name" value="HAD_BPGM-like"/>
    <property type="match status" value="1"/>
</dbReference>
<dbReference type="EMBL" id="CAAHFG010000001">
    <property type="protein sequence ID" value="VGO13934.1"/>
    <property type="molecule type" value="Genomic_DNA"/>
</dbReference>
<dbReference type="InterPro" id="IPR036412">
    <property type="entry name" value="HAD-like_sf"/>
</dbReference>
<evidence type="ECO:0000313" key="1">
    <source>
        <dbReference type="EMBL" id="VGO13934.1"/>
    </source>
</evidence>
<evidence type="ECO:0000313" key="2">
    <source>
        <dbReference type="Proteomes" id="UP000366872"/>
    </source>
</evidence>
<dbReference type="Pfam" id="PF00702">
    <property type="entry name" value="Hydrolase"/>
    <property type="match status" value="1"/>
</dbReference>
<dbReference type="SFLD" id="SFLDS00003">
    <property type="entry name" value="Haloacid_Dehalogenase"/>
    <property type="match status" value="1"/>
</dbReference>
<gene>
    <name evidence="1" type="primary">yvdM</name>
    <name evidence="1" type="ORF">PDESU_02491</name>
</gene>
<keyword evidence="2" id="KW-1185">Reference proteome</keyword>
<name>A0A6C2U2R1_PONDE</name>
<dbReference type="InterPro" id="IPR023198">
    <property type="entry name" value="PGP-like_dom2"/>
</dbReference>
<dbReference type="RefSeq" id="WP_222847164.1">
    <property type="nucleotide sequence ID" value="NZ_CAAHFG010000001.1"/>
</dbReference>